<gene>
    <name evidence="2" type="ORF">ACFSDX_24590</name>
</gene>
<name>A0ABW4R177_9BACT</name>
<dbReference type="Pfam" id="PF26343">
    <property type="entry name" value="VapC50_C"/>
    <property type="match status" value="1"/>
</dbReference>
<proteinExistence type="predicted"/>
<sequence>MDAAFPEAEVTSYKALIPTLTLPDANDRHVLAAALRIQAQVIVTANLKDFPTPYLATLGIERQHPDAFIGQLIDQQPAQALAAFRQQVAYLKNPPKTAMEVLGSLQRSGLSITAERLAAML</sequence>
<evidence type="ECO:0000313" key="2">
    <source>
        <dbReference type="EMBL" id="MFD1875633.1"/>
    </source>
</evidence>
<protein>
    <recommendedName>
        <fullName evidence="1">VapC50 C-terminal domain-containing protein</fullName>
    </recommendedName>
</protein>
<comment type="caution">
    <text evidence="2">The sequence shown here is derived from an EMBL/GenBank/DDBJ whole genome shotgun (WGS) entry which is preliminary data.</text>
</comment>
<dbReference type="RefSeq" id="WP_382318533.1">
    <property type="nucleotide sequence ID" value="NZ_JBHUFD010000019.1"/>
</dbReference>
<feature type="domain" description="VapC50 C-terminal" evidence="1">
    <location>
        <begin position="65"/>
        <end position="118"/>
    </location>
</feature>
<dbReference type="Proteomes" id="UP001597197">
    <property type="component" value="Unassembled WGS sequence"/>
</dbReference>
<accession>A0ABW4R177</accession>
<evidence type="ECO:0000313" key="3">
    <source>
        <dbReference type="Proteomes" id="UP001597197"/>
    </source>
</evidence>
<dbReference type="EMBL" id="JBHUFD010000019">
    <property type="protein sequence ID" value="MFD1875633.1"/>
    <property type="molecule type" value="Genomic_DNA"/>
</dbReference>
<reference evidence="3" key="1">
    <citation type="journal article" date="2019" name="Int. J. Syst. Evol. Microbiol.">
        <title>The Global Catalogue of Microorganisms (GCM) 10K type strain sequencing project: providing services to taxonomists for standard genome sequencing and annotation.</title>
        <authorList>
            <consortium name="The Broad Institute Genomics Platform"/>
            <consortium name="The Broad Institute Genome Sequencing Center for Infectious Disease"/>
            <person name="Wu L."/>
            <person name="Ma J."/>
        </authorList>
    </citation>
    <scope>NUCLEOTIDE SEQUENCE [LARGE SCALE GENOMIC DNA]</scope>
    <source>
        <strain evidence="3">CGMCC 1.15795</strain>
    </source>
</reference>
<organism evidence="2 3">
    <name type="scientific">Hymenobacter bucti</name>
    <dbReference type="NCBI Taxonomy" id="1844114"/>
    <lineage>
        <taxon>Bacteria</taxon>
        <taxon>Pseudomonadati</taxon>
        <taxon>Bacteroidota</taxon>
        <taxon>Cytophagia</taxon>
        <taxon>Cytophagales</taxon>
        <taxon>Hymenobacteraceae</taxon>
        <taxon>Hymenobacter</taxon>
    </lineage>
</organism>
<dbReference type="InterPro" id="IPR058652">
    <property type="entry name" value="VapC50_C"/>
</dbReference>
<evidence type="ECO:0000259" key="1">
    <source>
        <dbReference type="Pfam" id="PF26343"/>
    </source>
</evidence>
<keyword evidence="3" id="KW-1185">Reference proteome</keyword>